<accession>A0A7L7KZN0</accession>
<dbReference type="AlphaFoldDB" id="A0A7L7KZN0"/>
<keyword evidence="3" id="KW-1185">Reference proteome</keyword>
<feature type="region of interest" description="Disordered" evidence="1">
    <location>
        <begin position="24"/>
        <end position="46"/>
    </location>
</feature>
<proteinExistence type="predicted"/>
<dbReference type="KEGG" id="cpab:G6534_11770"/>
<gene>
    <name evidence="2" type="ORF">G6534_11770</name>
</gene>
<dbReference type="RefSeq" id="WP_182082959.1">
    <property type="nucleotide sequence ID" value="NZ_CP049366.1"/>
</dbReference>
<dbReference type="Proteomes" id="UP000514410">
    <property type="component" value="Chromosome"/>
</dbReference>
<organism evidence="2 3">
    <name type="scientific">Companilactobacillus pabuli</name>
    <dbReference type="NCBI Taxonomy" id="2714036"/>
    <lineage>
        <taxon>Bacteria</taxon>
        <taxon>Bacillati</taxon>
        <taxon>Bacillota</taxon>
        <taxon>Bacilli</taxon>
        <taxon>Lactobacillales</taxon>
        <taxon>Lactobacillaceae</taxon>
        <taxon>Companilactobacillus</taxon>
    </lineage>
</organism>
<protein>
    <submittedName>
        <fullName evidence="2">Uncharacterized protein</fullName>
    </submittedName>
</protein>
<name>A0A7L7KZN0_9LACO</name>
<dbReference type="EMBL" id="CP049366">
    <property type="protein sequence ID" value="QMT85263.1"/>
    <property type="molecule type" value="Genomic_DNA"/>
</dbReference>
<evidence type="ECO:0000256" key="1">
    <source>
        <dbReference type="SAM" id="MobiDB-lite"/>
    </source>
</evidence>
<sequence length="46" mass="5184">MLNQDKSELDKLTAQIQTRETDLQTKSAVLSDSTTTSQQLITQKMN</sequence>
<evidence type="ECO:0000313" key="3">
    <source>
        <dbReference type="Proteomes" id="UP000514410"/>
    </source>
</evidence>
<evidence type="ECO:0000313" key="2">
    <source>
        <dbReference type="EMBL" id="QMT85263.1"/>
    </source>
</evidence>
<reference evidence="2 3" key="1">
    <citation type="submission" date="2020-02" db="EMBL/GenBank/DDBJ databases">
        <title>Complete Genome Sequence of Lactobacillus sp. NFFJ11 Isolated from animal feed.</title>
        <authorList>
            <person name="Jung J.Y."/>
        </authorList>
    </citation>
    <scope>NUCLEOTIDE SEQUENCE [LARGE SCALE GENOMIC DNA]</scope>
    <source>
        <strain evidence="2 3">NFFJ11</strain>
    </source>
</reference>